<evidence type="ECO:0000256" key="1">
    <source>
        <dbReference type="SAM" id="Coils"/>
    </source>
</evidence>
<name>A0A8H8CKK5_PSICU</name>
<dbReference type="PANTHER" id="PTHR23159">
    <property type="entry name" value="CENTROSOMAL PROTEIN 2"/>
    <property type="match status" value="1"/>
</dbReference>
<gene>
    <name evidence="3" type="ORF">JR316_007100</name>
</gene>
<feature type="compositionally biased region" description="Acidic residues" evidence="2">
    <location>
        <begin position="662"/>
        <end position="701"/>
    </location>
</feature>
<feature type="coiled-coil region" evidence="1">
    <location>
        <begin position="237"/>
        <end position="278"/>
    </location>
</feature>
<reference evidence="3" key="1">
    <citation type="submission" date="2021-02" db="EMBL/GenBank/DDBJ databases">
        <title>Psilocybe cubensis genome.</title>
        <authorList>
            <person name="Mckernan K.J."/>
            <person name="Crawford S."/>
            <person name="Trippe A."/>
            <person name="Kane L.T."/>
            <person name="Mclaughlin S."/>
        </authorList>
    </citation>
    <scope>NUCLEOTIDE SEQUENCE [LARGE SCALE GENOMIC DNA]</scope>
    <source>
        <strain evidence="3">MGC-MH-2018</strain>
    </source>
</reference>
<evidence type="ECO:0000256" key="2">
    <source>
        <dbReference type="SAM" id="MobiDB-lite"/>
    </source>
</evidence>
<keyword evidence="1" id="KW-0175">Coiled coil</keyword>
<feature type="compositionally biased region" description="Polar residues" evidence="2">
    <location>
        <begin position="493"/>
        <end position="505"/>
    </location>
</feature>
<feature type="compositionally biased region" description="Acidic residues" evidence="2">
    <location>
        <begin position="10"/>
        <end position="22"/>
    </location>
</feature>
<feature type="compositionally biased region" description="Basic and acidic residues" evidence="2">
    <location>
        <begin position="528"/>
        <end position="549"/>
    </location>
</feature>
<feature type="compositionally biased region" description="Basic and acidic residues" evidence="2">
    <location>
        <begin position="881"/>
        <end position="896"/>
    </location>
</feature>
<feature type="compositionally biased region" description="Polar residues" evidence="2">
    <location>
        <begin position="707"/>
        <end position="717"/>
    </location>
</feature>
<dbReference type="OrthoDB" id="3070190at2759"/>
<feature type="region of interest" description="Disordered" evidence="2">
    <location>
        <begin position="1"/>
        <end position="140"/>
    </location>
</feature>
<feature type="region of interest" description="Disordered" evidence="2">
    <location>
        <begin position="651"/>
        <end position="720"/>
    </location>
</feature>
<proteinExistence type="predicted"/>
<feature type="region of interest" description="Disordered" evidence="2">
    <location>
        <begin position="881"/>
        <end position="901"/>
    </location>
</feature>
<feature type="region of interest" description="Disordered" evidence="2">
    <location>
        <begin position="577"/>
        <end position="599"/>
    </location>
</feature>
<sequence length="1058" mass="119373">MSEHFRVIEDMEDEDMVEDGPPDDLYFHPEPGRESLSGDEQWVPGSRKPYQPDPLFYDALSERSSNTPLRERSEEPDLLDTPRPNRILGHGEEPNQPMPLSPTKRMKRTRSTSPGPDSEDGSVEAASMEVSPTDSSGQLETLPTVQSLVEAAAGPSSDDPMSHRDQLVDLRISRNKRRHRHLKVPQEAKIVISNEKLRKQVRTLQHLVHTTEAGEVLKVRQEKAVLQLGLHEAQTLISSQEDRTADVSSERDDLEKQLETVESELTEARNNVRNLLADTESKDHIISNLNAAVTSKTKEISKLNEMVQARDKDLSGLLAAFESKDVELRKLKSDMVSAEAHKKQSDVIISDLRKEMKTTTETLKAEVLTQKASVELLKRSAEDSLEQAKRLKEDASTEMKKANRLREHYTNSMKNLDRLIEEASNEVENAHNNCSGFQRASQEASAQIAELKAKLKIAEIKLQAMAVPVDASKGKDKAPTTTAPTNVASVNTGQDKEMQSSNIPTTAVDHVNSGKGKEKASTSTATVVDDHDSSIPNRTDGRKADHDTQRMVQVQMKIRQGWLSKYKSIKPSMSFGRGNAQAGLSGTQTGEDEDDPMEGWNGEILQHAYDDNDTLSVNKKGQKGKTSQSIISADFSIHRGKGLQIVESEDEVMSHMQSANGDDADVDGDDDIDQEEEDEEEDNEEGDEDNEDEDGGNEDEGERAQTDILTRTGSASTLGGRYSRDASLSFVMKGKNGTKREKIALEKDNKKVRKQYLALIRSVVKDKFGVERDPDFVNHIPPSPGDIMRFETTMRPEDGPKIADLRIDMKGEISSDWNEELVSILVTFATNRKVSQFPDLPHRPQDYLAQMFFQKLERVRTFWRNNQPRATDLGTIETNAEREARVEAKRKKDEKRSRKNSRRANKYFDRLFTVRRKIEESEKRGDTAMFILWSRLLSLLEALEEDGMSSEDSEADDGEAVYHVRQMPYRRNVDKHMAIIDAETKRYRGAVTTQGSNKLRRIRGEDIFSLRRPFVGKPRPLYAPPWLKQQTRTTINRLKIPEKHPFKFFEIKVPDPSA</sequence>
<organism evidence="3">
    <name type="scientific">Psilocybe cubensis</name>
    <name type="common">Psychedelic mushroom</name>
    <name type="synonym">Stropharia cubensis</name>
    <dbReference type="NCBI Taxonomy" id="181762"/>
    <lineage>
        <taxon>Eukaryota</taxon>
        <taxon>Fungi</taxon>
        <taxon>Dikarya</taxon>
        <taxon>Basidiomycota</taxon>
        <taxon>Agaricomycotina</taxon>
        <taxon>Agaricomycetes</taxon>
        <taxon>Agaricomycetidae</taxon>
        <taxon>Agaricales</taxon>
        <taxon>Agaricineae</taxon>
        <taxon>Strophariaceae</taxon>
        <taxon>Psilocybe</taxon>
    </lineage>
</organism>
<accession>A0A8H8CKK5</accession>
<protein>
    <submittedName>
        <fullName evidence="3">Uncharacterized protein</fullName>
    </submittedName>
</protein>
<comment type="caution">
    <text evidence="3">The sequence shown here is derived from an EMBL/GenBank/DDBJ whole genome shotgun (WGS) entry which is preliminary data.</text>
</comment>
<feature type="region of interest" description="Disordered" evidence="2">
    <location>
        <begin position="493"/>
        <end position="549"/>
    </location>
</feature>
<dbReference type="PANTHER" id="PTHR23159:SF60">
    <property type="entry name" value="SPINDLE ASSEMBLY ABNORMAL PROTEIN 4"/>
    <property type="match status" value="1"/>
</dbReference>
<dbReference type="EMBL" id="JAFIQS010000006">
    <property type="protein sequence ID" value="KAG5168500.1"/>
    <property type="molecule type" value="Genomic_DNA"/>
</dbReference>
<dbReference type="AlphaFoldDB" id="A0A8H8CKK5"/>
<feature type="compositionally biased region" description="Polar residues" evidence="2">
    <location>
        <begin position="130"/>
        <end position="140"/>
    </location>
</feature>
<evidence type="ECO:0000313" key="3">
    <source>
        <dbReference type="EMBL" id="KAG5168500.1"/>
    </source>
</evidence>
<feature type="coiled-coil region" evidence="1">
    <location>
        <begin position="371"/>
        <end position="461"/>
    </location>
</feature>